<dbReference type="AlphaFoldDB" id="A0A2H5FMN3"/>
<dbReference type="CDD" id="cd02440">
    <property type="entry name" value="AdoMet_MTases"/>
    <property type="match status" value="1"/>
</dbReference>
<proteinExistence type="predicted"/>
<evidence type="ECO:0000313" key="2">
    <source>
        <dbReference type="EMBL" id="AUH72804.1"/>
    </source>
</evidence>
<dbReference type="InterPro" id="IPR029063">
    <property type="entry name" value="SAM-dependent_MTases_sf"/>
</dbReference>
<evidence type="ECO:0000259" key="1">
    <source>
        <dbReference type="Pfam" id="PF13847"/>
    </source>
</evidence>
<keyword evidence="3" id="KW-1185">Reference proteome</keyword>
<evidence type="ECO:0000313" key="3">
    <source>
        <dbReference type="Proteomes" id="UP000234343"/>
    </source>
</evidence>
<dbReference type="PANTHER" id="PTHR43861:SF1">
    <property type="entry name" value="TRANS-ACONITATE 2-METHYLTRANSFERASE"/>
    <property type="match status" value="1"/>
</dbReference>
<name>A0A2H5FMN3_9GAMM</name>
<dbReference type="RefSeq" id="WP_101900408.1">
    <property type="nucleotide sequence ID" value="NZ_CP025491.2"/>
</dbReference>
<feature type="domain" description="Methyltransferase" evidence="1">
    <location>
        <begin position="40"/>
        <end position="98"/>
    </location>
</feature>
<dbReference type="Pfam" id="PF13847">
    <property type="entry name" value="Methyltransf_31"/>
    <property type="match status" value="1"/>
</dbReference>
<accession>A0A2H5FMN3</accession>
<dbReference type="Gene3D" id="3.40.50.150">
    <property type="entry name" value="Vaccinia Virus protein VP39"/>
    <property type="match status" value="1"/>
</dbReference>
<dbReference type="PANTHER" id="PTHR43861">
    <property type="entry name" value="TRANS-ACONITATE 2-METHYLTRANSFERASE-RELATED"/>
    <property type="match status" value="1"/>
</dbReference>
<gene>
    <name evidence="2" type="ORF">CAB17_12695</name>
</gene>
<dbReference type="KEGG" id="lsh:CAB17_12695"/>
<dbReference type="SUPFAM" id="SSF53335">
    <property type="entry name" value="S-adenosyl-L-methionine-dependent methyltransferases"/>
    <property type="match status" value="1"/>
</dbReference>
<organism evidence="2 3">
    <name type="scientific">Legionella sainthelensi</name>
    <dbReference type="NCBI Taxonomy" id="28087"/>
    <lineage>
        <taxon>Bacteria</taxon>
        <taxon>Pseudomonadati</taxon>
        <taxon>Pseudomonadota</taxon>
        <taxon>Gammaproteobacteria</taxon>
        <taxon>Legionellales</taxon>
        <taxon>Legionellaceae</taxon>
        <taxon>Legionella</taxon>
    </lineage>
</organism>
<dbReference type="InterPro" id="IPR025714">
    <property type="entry name" value="Methyltranfer_dom"/>
</dbReference>
<protein>
    <recommendedName>
        <fullName evidence="1">Methyltransferase domain-containing protein</fullName>
    </recommendedName>
</protein>
<dbReference type="Proteomes" id="UP000234343">
    <property type="component" value="Chromosome"/>
</dbReference>
<sequence length="110" mass="12225">MTIVERRGLWNPEHYFKNSATQFGHATELLKNYPFKGDELILDVGCGDGKITVALANLVPNGQVIGLDKNSTTINFAQEKFPSNSYPNLSFLHGDVTHPSNLGKFSNRFI</sequence>
<reference evidence="2 3" key="1">
    <citation type="submission" date="2017-12" db="EMBL/GenBank/DDBJ databases">
        <title>Legionella sainthelensi LA01-117, whole genome sequence of a clinical isolate from New Zealand.</title>
        <authorList>
            <person name="Cree S.L."/>
            <person name="Slow S."/>
            <person name="Kennedy M.A."/>
            <person name="Murdoch D.R."/>
            <person name="Biggs P.J."/>
            <person name="Anderson T."/>
        </authorList>
    </citation>
    <scope>NUCLEOTIDE SEQUENCE [LARGE SCALE GENOMIC DNA]</scope>
    <source>
        <strain evidence="2 3">LA01-117</strain>
    </source>
</reference>
<dbReference type="EMBL" id="CP025491">
    <property type="protein sequence ID" value="AUH72804.1"/>
    <property type="molecule type" value="Genomic_DNA"/>
</dbReference>